<dbReference type="InterPro" id="IPR043129">
    <property type="entry name" value="ATPase_NBD"/>
</dbReference>
<dbReference type="PROSITE" id="PS01076">
    <property type="entry name" value="ACETATE_KINASE_2"/>
    <property type="match status" value="1"/>
</dbReference>
<dbReference type="NCBIfam" id="NF002834">
    <property type="entry name" value="PRK03011.1-5"/>
    <property type="match status" value="1"/>
</dbReference>
<comment type="similarity">
    <text evidence="2 9 10">Belongs to the acetokinase family.</text>
</comment>
<dbReference type="EC" id="2.7.2.7" evidence="9"/>
<dbReference type="SUPFAM" id="SSF53067">
    <property type="entry name" value="Actin-like ATPase domain"/>
    <property type="match status" value="2"/>
</dbReference>
<dbReference type="GO" id="GO:0005524">
    <property type="term" value="F:ATP binding"/>
    <property type="evidence" value="ECO:0007669"/>
    <property type="project" value="UniProtKB-KW"/>
</dbReference>
<evidence type="ECO:0000256" key="9">
    <source>
        <dbReference type="HAMAP-Rule" id="MF_00542"/>
    </source>
</evidence>
<evidence type="ECO:0000313" key="12">
    <source>
        <dbReference type="Proteomes" id="UP000243739"/>
    </source>
</evidence>
<evidence type="ECO:0000256" key="5">
    <source>
        <dbReference type="ARBA" id="ARBA00022741"/>
    </source>
</evidence>
<dbReference type="GO" id="GO:0005737">
    <property type="term" value="C:cytoplasm"/>
    <property type="evidence" value="ECO:0007669"/>
    <property type="project" value="UniProtKB-SubCell"/>
</dbReference>
<sequence length="380" mass="42180">MSCFFPLDSRTEWVVVDQIYRLLVINPGSTSTKIAIFDNEKPIFEETLRHDASELNKFKRIIDQFKFRKDIILETLNKQGINITKLSAVVGRGGLLRPISGGTYRIDQDMLNDLREAKFGEHASNLGAIIAHEIASQLNIPAYIVDPVVVDEMDSKARVTGLPEIKRRSIFHALNQKAVARRIAMDMKLRYEEANFIVCHMGGGITVGAHHKGKVIDVNNGLDGEGPFSPERSGSLPVGDLISLCFLGELSEEQIRRKIVGKGGLVAHLGTNSAVEVEKMIENGNQKAAFIYDAMAYQIAKEIGKFSVVLKGKINAIILTGGLAYGKEFVQKIIQYVDWIAPVKVHPGENELYALAEGGLRVLRGEEKEKHYVREVVTIE</sequence>
<keyword evidence="5 9" id="KW-0547">Nucleotide-binding</keyword>
<dbReference type="CDD" id="cd24011">
    <property type="entry name" value="ASKHA_NBD_BK"/>
    <property type="match status" value="1"/>
</dbReference>
<dbReference type="GO" id="GO:0006083">
    <property type="term" value="P:acetate metabolic process"/>
    <property type="evidence" value="ECO:0007669"/>
    <property type="project" value="TreeGrafter"/>
</dbReference>
<dbReference type="PANTHER" id="PTHR21060:SF3">
    <property type="entry name" value="BUTYRATE KINASE 2-RELATED"/>
    <property type="match status" value="1"/>
</dbReference>
<keyword evidence="7 9" id="KW-0067">ATP-binding</keyword>
<dbReference type="InterPro" id="IPR000890">
    <property type="entry name" value="Aliphatic_acid_kin_short-chain"/>
</dbReference>
<dbReference type="PROSITE" id="PS01075">
    <property type="entry name" value="ACETATE_KINASE_1"/>
    <property type="match status" value="1"/>
</dbReference>
<comment type="caution">
    <text evidence="11">The sequence shown here is derived from an EMBL/GenBank/DDBJ whole genome shotgun (WGS) entry which is preliminary data.</text>
</comment>
<dbReference type="GO" id="GO:0008776">
    <property type="term" value="F:acetate kinase activity"/>
    <property type="evidence" value="ECO:0007669"/>
    <property type="project" value="TreeGrafter"/>
</dbReference>
<evidence type="ECO:0000256" key="10">
    <source>
        <dbReference type="RuleBase" id="RU003835"/>
    </source>
</evidence>
<dbReference type="Proteomes" id="UP000243739">
    <property type="component" value="Unassembled WGS sequence"/>
</dbReference>
<dbReference type="OrthoDB" id="9771859at2"/>
<dbReference type="NCBIfam" id="TIGR02707">
    <property type="entry name" value="butyr_kinase"/>
    <property type="match status" value="1"/>
</dbReference>
<dbReference type="AlphaFoldDB" id="A0A1D2YRX6"/>
<dbReference type="STRING" id="337097.BHF71_04925"/>
<evidence type="ECO:0000256" key="8">
    <source>
        <dbReference type="ARBA" id="ARBA00048596"/>
    </source>
</evidence>
<evidence type="ECO:0000313" key="11">
    <source>
        <dbReference type="EMBL" id="OEF95536.1"/>
    </source>
</evidence>
<evidence type="ECO:0000256" key="3">
    <source>
        <dbReference type="ARBA" id="ARBA00022490"/>
    </source>
</evidence>
<dbReference type="PANTHER" id="PTHR21060">
    <property type="entry name" value="ACETATE KINASE"/>
    <property type="match status" value="1"/>
</dbReference>
<dbReference type="EMBL" id="MIJF01000100">
    <property type="protein sequence ID" value="OEF95536.1"/>
    <property type="molecule type" value="Genomic_DNA"/>
</dbReference>
<accession>A0A1D2YRX6</accession>
<evidence type="ECO:0000256" key="1">
    <source>
        <dbReference type="ARBA" id="ARBA00004496"/>
    </source>
</evidence>
<proteinExistence type="inferred from homology"/>
<reference evidence="11 12" key="1">
    <citation type="submission" date="2016-09" db="EMBL/GenBank/DDBJ databases">
        <title>Draft genome sequence for the type strain of Vulcanibacillus modesticaldus BR, a strictly anaerobic, moderately thermophilic, and nitrate-reducing bacterium from deep sea-hydrothermal vents of the Mid-Atlantic Ridge.</title>
        <authorList>
            <person name="Abin C.A."/>
            <person name="Hollibaugh J.T."/>
        </authorList>
    </citation>
    <scope>NUCLEOTIDE SEQUENCE [LARGE SCALE GENOMIC DNA]</scope>
    <source>
        <strain evidence="11 12">BR</strain>
    </source>
</reference>
<protein>
    <recommendedName>
        <fullName evidence="9">Probable butyrate kinase</fullName>
        <shortName evidence="9">BK</shortName>
        <ecNumber evidence="9">2.7.2.7</ecNumber>
    </recommendedName>
    <alternativeName>
        <fullName evidence="9">Branched-chain carboxylic acid kinase</fullName>
    </alternativeName>
</protein>
<dbReference type="GO" id="GO:0047761">
    <property type="term" value="F:butyrate kinase activity"/>
    <property type="evidence" value="ECO:0007669"/>
    <property type="project" value="UniProtKB-UniRule"/>
</dbReference>
<comment type="subcellular location">
    <subcellularLocation>
        <location evidence="1 9">Cytoplasm</location>
    </subcellularLocation>
</comment>
<evidence type="ECO:0000256" key="2">
    <source>
        <dbReference type="ARBA" id="ARBA00008748"/>
    </source>
</evidence>
<dbReference type="PRINTS" id="PR00471">
    <property type="entry name" value="ACETATEKNASE"/>
</dbReference>
<keyword evidence="3 9" id="KW-0963">Cytoplasm</keyword>
<dbReference type="InterPro" id="IPR011245">
    <property type="entry name" value="Butyrate_kin"/>
</dbReference>
<gene>
    <name evidence="9" type="primary">buk</name>
    <name evidence="11" type="ORF">BHF71_04925</name>
</gene>
<dbReference type="Gene3D" id="3.30.420.40">
    <property type="match status" value="2"/>
</dbReference>
<organism evidence="11 12">
    <name type="scientific">Vulcanibacillus modesticaldus</name>
    <dbReference type="NCBI Taxonomy" id="337097"/>
    <lineage>
        <taxon>Bacteria</taxon>
        <taxon>Bacillati</taxon>
        <taxon>Bacillota</taxon>
        <taxon>Bacilli</taxon>
        <taxon>Bacillales</taxon>
        <taxon>Bacillaceae</taxon>
        <taxon>Vulcanibacillus</taxon>
    </lineage>
</organism>
<dbReference type="HAMAP" id="MF_00542">
    <property type="entry name" value="Butyrate_kinase"/>
    <property type="match status" value="1"/>
</dbReference>
<comment type="catalytic activity">
    <reaction evidence="8 9">
        <text>butanoate + ATP = butanoyl phosphate + ADP</text>
        <dbReference type="Rhea" id="RHEA:13585"/>
        <dbReference type="ChEBI" id="CHEBI:17968"/>
        <dbReference type="ChEBI" id="CHEBI:30616"/>
        <dbReference type="ChEBI" id="CHEBI:58079"/>
        <dbReference type="ChEBI" id="CHEBI:456216"/>
        <dbReference type="EC" id="2.7.2.7"/>
    </reaction>
</comment>
<keyword evidence="6 9" id="KW-0418">Kinase</keyword>
<evidence type="ECO:0000256" key="7">
    <source>
        <dbReference type="ARBA" id="ARBA00022840"/>
    </source>
</evidence>
<dbReference type="PIRSF" id="PIRSF036458">
    <property type="entry name" value="Butyrate_kin"/>
    <property type="match status" value="1"/>
</dbReference>
<dbReference type="Pfam" id="PF00871">
    <property type="entry name" value="Acetate_kinase"/>
    <property type="match status" value="1"/>
</dbReference>
<dbReference type="InterPro" id="IPR023865">
    <property type="entry name" value="Aliphatic_acid_kinase_CS"/>
</dbReference>
<evidence type="ECO:0000256" key="6">
    <source>
        <dbReference type="ARBA" id="ARBA00022777"/>
    </source>
</evidence>
<evidence type="ECO:0000256" key="4">
    <source>
        <dbReference type="ARBA" id="ARBA00022679"/>
    </source>
</evidence>
<keyword evidence="12" id="KW-1185">Reference proteome</keyword>
<keyword evidence="4 9" id="KW-0808">Transferase</keyword>
<name>A0A1D2YRX6_9BACI</name>